<evidence type="ECO:0000313" key="3">
    <source>
        <dbReference type="Proteomes" id="UP000288168"/>
    </source>
</evidence>
<dbReference type="OrthoDB" id="3481168at2759"/>
<evidence type="ECO:0000256" key="1">
    <source>
        <dbReference type="SAM" id="SignalP"/>
    </source>
</evidence>
<protein>
    <recommendedName>
        <fullName evidence="4">Metallo-beta-lactamase domain-containing protein</fullName>
    </recommendedName>
</protein>
<dbReference type="Proteomes" id="UP000288168">
    <property type="component" value="Unassembled WGS sequence"/>
</dbReference>
<evidence type="ECO:0000313" key="2">
    <source>
        <dbReference type="EMBL" id="RSL52537.1"/>
    </source>
</evidence>
<dbReference type="EMBL" id="NKCI01000134">
    <property type="protein sequence ID" value="RSL52537.1"/>
    <property type="molecule type" value="Genomic_DNA"/>
</dbReference>
<dbReference type="InterPro" id="IPR036866">
    <property type="entry name" value="RibonucZ/Hydroxyglut_hydro"/>
</dbReference>
<keyword evidence="1" id="KW-0732">Signal</keyword>
<dbReference type="AlphaFoldDB" id="A0A428PHP7"/>
<dbReference type="Gene3D" id="3.60.15.10">
    <property type="entry name" value="Ribonuclease Z/Hydroxyacylglutathione hydrolase-like"/>
    <property type="match status" value="1"/>
</dbReference>
<proteinExistence type="predicted"/>
<gene>
    <name evidence="2" type="ORF">CEP54_010869</name>
</gene>
<dbReference type="SUPFAM" id="SSF56281">
    <property type="entry name" value="Metallo-hydrolase/oxidoreductase"/>
    <property type="match status" value="1"/>
</dbReference>
<name>A0A428PHP7_9HYPO</name>
<keyword evidence="3" id="KW-1185">Reference proteome</keyword>
<feature type="chain" id="PRO_5019037670" description="Metallo-beta-lactamase domain-containing protein" evidence="1">
    <location>
        <begin position="21"/>
        <end position="564"/>
    </location>
</feature>
<feature type="signal peptide" evidence="1">
    <location>
        <begin position="1"/>
        <end position="20"/>
    </location>
</feature>
<comment type="caution">
    <text evidence="2">The sequence shown here is derived from an EMBL/GenBank/DDBJ whole genome shotgun (WGS) entry which is preliminary data.</text>
</comment>
<evidence type="ECO:0008006" key="4">
    <source>
        <dbReference type="Google" id="ProtNLM"/>
    </source>
</evidence>
<organism evidence="2 3">
    <name type="scientific">Fusarium duplospermum</name>
    <dbReference type="NCBI Taxonomy" id="1325734"/>
    <lineage>
        <taxon>Eukaryota</taxon>
        <taxon>Fungi</taxon>
        <taxon>Dikarya</taxon>
        <taxon>Ascomycota</taxon>
        <taxon>Pezizomycotina</taxon>
        <taxon>Sordariomycetes</taxon>
        <taxon>Hypocreomycetidae</taxon>
        <taxon>Hypocreales</taxon>
        <taxon>Nectriaceae</taxon>
        <taxon>Fusarium</taxon>
        <taxon>Fusarium solani species complex</taxon>
    </lineage>
</organism>
<accession>A0A428PHP7</accession>
<sequence>MISLRYASLLALAFARSIFGQPSSPSSILLLEGLEALGGIRNLEFVADVSYSGGGSMAQTFGLNGLDRILAGAGRQNVSFSFEGGVLKQRIERFHDLSVDFLWARPNLEPLNFSLVVQNGGDGFAATVAGNDVLLAPRAPSQGYKDGMLAAYLMQEAVKMSPVLLRTIFTNDNHTLRMERTTDGKEHQAIYDETLDISVLLDEVTHLPYIIRSYETHNFFGPSTNDLFLRDYVSVEGVKFPRRLQTIYNNKHLLTDYTVANISVNTMIPAELFDGPVERLEAHAPRRDNLYGFAEIGETNALYRWTGMYTGTMTNFNATQPWKDLPGVWLITVNNAPGYRQLVLEIGRDVIVLDAPPHQSHLVIHWVENTLKKSVTHVWPTHHHHDHAYGIVDYVAAGAKVIALKDAVGYYSTIPKDRFITYSTDRPLTVGDDQIQVSFVHMKESVHATDQSYAHIVPRCPSANSTALIFDADDVNPAEIAASEQGTLMAALNQFAADKAALSATFVAVHGDWIPFSRIINVTGFRYPHTTAQDFKHLRSKCHGSKKPDLEAIQGADWFINTAA</sequence>
<reference evidence="2 3" key="1">
    <citation type="submission" date="2017-06" db="EMBL/GenBank/DDBJ databases">
        <title>Comparative genomic analysis of Ambrosia Fusariam Clade fungi.</title>
        <authorList>
            <person name="Stajich J.E."/>
            <person name="Carrillo J."/>
            <person name="Kijimoto T."/>
            <person name="Eskalen A."/>
            <person name="O'Donnell K."/>
            <person name="Kasson M."/>
        </authorList>
    </citation>
    <scope>NUCLEOTIDE SEQUENCE [LARGE SCALE GENOMIC DNA]</scope>
    <source>
        <strain evidence="2 3">NRRL62584</strain>
    </source>
</reference>